<keyword evidence="3" id="KW-1003">Cell membrane</keyword>
<feature type="domain" description="Penicillin-binding protein transpeptidase" evidence="10">
    <location>
        <begin position="340"/>
        <end position="663"/>
    </location>
</feature>
<dbReference type="GO" id="GO:0005886">
    <property type="term" value="C:plasma membrane"/>
    <property type="evidence" value="ECO:0007669"/>
    <property type="project" value="UniProtKB-SubCell"/>
</dbReference>
<dbReference type="Pfam" id="PF00905">
    <property type="entry name" value="Transpeptidase"/>
    <property type="match status" value="1"/>
</dbReference>
<evidence type="ECO:0000256" key="2">
    <source>
        <dbReference type="ARBA" id="ARBA00007171"/>
    </source>
</evidence>
<feature type="domain" description="Penicillin-binding protein dimerisation" evidence="11">
    <location>
        <begin position="68"/>
        <end position="296"/>
    </location>
</feature>
<comment type="similarity">
    <text evidence="2">Belongs to the transpeptidase family.</text>
</comment>
<dbReference type="SUPFAM" id="SSF56519">
    <property type="entry name" value="Penicillin binding protein dimerisation domain"/>
    <property type="match status" value="1"/>
</dbReference>
<dbReference type="Gene3D" id="3.90.1310.10">
    <property type="entry name" value="Penicillin-binding protein 2a (Domain 2)"/>
    <property type="match status" value="1"/>
</dbReference>
<comment type="subcellular location">
    <subcellularLocation>
        <location evidence="1">Cell membrane</location>
        <topology evidence="1">Single-pass membrane protein</topology>
    </subcellularLocation>
</comment>
<dbReference type="Pfam" id="PF03717">
    <property type="entry name" value="PBP_dimer"/>
    <property type="match status" value="1"/>
</dbReference>
<evidence type="ECO:0000259" key="10">
    <source>
        <dbReference type="Pfam" id="PF00905"/>
    </source>
</evidence>
<reference evidence="12 13" key="1">
    <citation type="submission" date="2019-08" db="EMBL/GenBank/DDBJ databases">
        <authorList>
            <person name="Chang H.C."/>
            <person name="Mun S.Y."/>
        </authorList>
    </citation>
    <scope>NUCLEOTIDE SEQUENCE [LARGE SCALE GENOMIC DNA]</scope>
    <source>
        <strain evidence="12 13">SK</strain>
    </source>
</reference>
<dbReference type="InterPro" id="IPR050515">
    <property type="entry name" value="Beta-lactam/transpept"/>
</dbReference>
<dbReference type="InterPro" id="IPR001460">
    <property type="entry name" value="PCN-bd_Tpept"/>
</dbReference>
<evidence type="ECO:0000256" key="8">
    <source>
        <dbReference type="ARBA" id="ARBA00023136"/>
    </source>
</evidence>
<keyword evidence="6" id="KW-0573">Peptidoglycan synthesis</keyword>
<dbReference type="Proteomes" id="UP000516446">
    <property type="component" value="Chromosome"/>
</dbReference>
<dbReference type="InterPro" id="IPR012338">
    <property type="entry name" value="Beta-lactam/transpept-like"/>
</dbReference>
<keyword evidence="8" id="KW-0472">Membrane</keyword>
<dbReference type="PANTHER" id="PTHR30627">
    <property type="entry name" value="PEPTIDOGLYCAN D,D-TRANSPEPTIDASE"/>
    <property type="match status" value="1"/>
</dbReference>
<evidence type="ECO:0000259" key="11">
    <source>
        <dbReference type="Pfam" id="PF03717"/>
    </source>
</evidence>
<dbReference type="EMBL" id="CP043431">
    <property type="protein sequence ID" value="QNT64636.1"/>
    <property type="molecule type" value="Genomic_DNA"/>
</dbReference>
<proteinExistence type="inferred from homology"/>
<keyword evidence="4" id="KW-0812">Transmembrane</keyword>
<evidence type="ECO:0000256" key="5">
    <source>
        <dbReference type="ARBA" id="ARBA00022960"/>
    </source>
</evidence>
<evidence type="ECO:0000256" key="7">
    <source>
        <dbReference type="ARBA" id="ARBA00022989"/>
    </source>
</evidence>
<protein>
    <submittedName>
        <fullName evidence="12">Penicillin-binding protein 2</fullName>
    </submittedName>
</protein>
<evidence type="ECO:0000256" key="4">
    <source>
        <dbReference type="ARBA" id="ARBA00022692"/>
    </source>
</evidence>
<sequence length="677" mass="73940">MQQPRRKKKNRRAPNSLTRIPVRLNVLLGIVILLLVLLGLQLANLQIRRQASFKEEVNSSATNLEKERVQRGRIYDDTGKVIVDNKGTQAITYRKPKSTSEAEMYRVANETGKYLKVDTDQLAPTNYATYYVLDKKRAEKVGRSIKNLATYGTDEWMRQVTKYVMTHEDDFPMTGQQKNNAMLYQKMSGAYALSTVYLKTNDVTDKEIANIGERQSKMPGVKVGIFYTREYPNGDGMSSIIGSVSNSKSGLPESEVNTLLTQGYSRDDSVGTSYLEKYYESALSGSKKIISVGSNDSKQTVVQSGQAGSNLNLTINSKFQEDLQKILEENIPGGLTEGAYAVAINPKTGGLYGMAGVHRDNETGKLTSDALGNINRAQVVGSVVKPAMITTSMMNNVISPQNNAVNDVPIQIAGTAKKSSWFNQDGSVPLTAETALQNSSNSYVMQMMLKMGGLNYYPNMTLGNLDHDVWQKMRNGFARFGLGVKTGIDLPGETTGIKGDTGADHSGNALDEAFGQYDTFTPIQLAQYAATIANGGYRVQPHVVGSISQRQKNSSIDQLQTTIPTKVLGTVGWTSAEREVIWKGMNLVVNGTGPYVTGSNLKSIKPGIYAKTGTAETFTKGQQTYSSTGISFVPNSDVAIAVAIPGISNQAQDGISSEFTKKIWEAYWKDVENSDNK</sequence>
<dbReference type="PANTHER" id="PTHR30627:SF2">
    <property type="entry name" value="PEPTIDOGLYCAN D,D-TRANSPEPTIDASE MRDA"/>
    <property type="match status" value="1"/>
</dbReference>
<dbReference type="GO" id="GO:0008658">
    <property type="term" value="F:penicillin binding"/>
    <property type="evidence" value="ECO:0007669"/>
    <property type="project" value="InterPro"/>
</dbReference>
<dbReference type="InterPro" id="IPR005311">
    <property type="entry name" value="PBP_dimer"/>
</dbReference>
<dbReference type="Gene3D" id="1.10.10.1230">
    <property type="entry name" value="Penicillin-binding protein, N-terminal non-catalytic domain, head sub-domain"/>
    <property type="match status" value="1"/>
</dbReference>
<evidence type="ECO:0000256" key="6">
    <source>
        <dbReference type="ARBA" id="ARBA00022984"/>
    </source>
</evidence>
<dbReference type="GO" id="GO:0071555">
    <property type="term" value="P:cell wall organization"/>
    <property type="evidence" value="ECO:0007669"/>
    <property type="project" value="UniProtKB-KW"/>
</dbReference>
<dbReference type="AlphaFoldDB" id="A0A7H1MMF0"/>
<keyword evidence="9" id="KW-0961">Cell wall biogenesis/degradation</keyword>
<gene>
    <name evidence="12" type="ORF">FY536_04895</name>
</gene>
<evidence type="ECO:0000256" key="3">
    <source>
        <dbReference type="ARBA" id="ARBA00022475"/>
    </source>
</evidence>
<dbReference type="SUPFAM" id="SSF56601">
    <property type="entry name" value="beta-lactamase/transpeptidase-like"/>
    <property type="match status" value="1"/>
</dbReference>
<name>A0A7H1MMF0_9LACO</name>
<keyword evidence="13" id="KW-1185">Reference proteome</keyword>
<organism evidence="12 13">
    <name type="scientific">Weissella koreensis</name>
    <dbReference type="NCBI Taxonomy" id="165096"/>
    <lineage>
        <taxon>Bacteria</taxon>
        <taxon>Bacillati</taxon>
        <taxon>Bacillota</taxon>
        <taxon>Bacilli</taxon>
        <taxon>Lactobacillales</taxon>
        <taxon>Lactobacillaceae</taxon>
        <taxon>Weissella</taxon>
    </lineage>
</organism>
<accession>A0A7H1MMF0</accession>
<dbReference type="GO" id="GO:0008360">
    <property type="term" value="P:regulation of cell shape"/>
    <property type="evidence" value="ECO:0007669"/>
    <property type="project" value="UniProtKB-KW"/>
</dbReference>
<dbReference type="GO" id="GO:0009252">
    <property type="term" value="P:peptidoglycan biosynthetic process"/>
    <property type="evidence" value="ECO:0007669"/>
    <property type="project" value="UniProtKB-KW"/>
</dbReference>
<dbReference type="RefSeq" id="WP_104914623.1">
    <property type="nucleotide sequence ID" value="NZ_CP026847.1"/>
</dbReference>
<evidence type="ECO:0000313" key="12">
    <source>
        <dbReference type="EMBL" id="QNT64636.1"/>
    </source>
</evidence>
<evidence type="ECO:0000313" key="13">
    <source>
        <dbReference type="Proteomes" id="UP000516446"/>
    </source>
</evidence>
<dbReference type="InterPro" id="IPR036138">
    <property type="entry name" value="PBP_dimer_sf"/>
</dbReference>
<keyword evidence="7" id="KW-1133">Transmembrane helix</keyword>
<keyword evidence="5" id="KW-0133">Cell shape</keyword>
<evidence type="ECO:0000256" key="1">
    <source>
        <dbReference type="ARBA" id="ARBA00004162"/>
    </source>
</evidence>
<evidence type="ECO:0000256" key="9">
    <source>
        <dbReference type="ARBA" id="ARBA00023316"/>
    </source>
</evidence>
<dbReference type="Gene3D" id="3.40.710.10">
    <property type="entry name" value="DD-peptidase/beta-lactamase superfamily"/>
    <property type="match status" value="1"/>
</dbReference>
<dbReference type="GO" id="GO:0071972">
    <property type="term" value="F:peptidoglycan L,D-transpeptidase activity"/>
    <property type="evidence" value="ECO:0007669"/>
    <property type="project" value="TreeGrafter"/>
</dbReference>